<sequence length="568" mass="62919">MVGPHCASVNLLTSLAKTTAKPNLLKPLLSSSTSTQRSPKKLTGRKNHLRPKILKTLTKPFPMEPAIPVVYPPEQDAVYEYEHTVSEIEGISPAVEEVEEIRVSETESVAGEYSGIFGKFSARSLLKIGLGLVAVFMLQTICTAWILGKEDSDEKNKNMNGLNKYVNGEKRRNTLVDRNMLYLDKTYENKLNEIRQMAREAREIEGRGLKNGQEEDESGNANGRIGVEKEIGARLAKVENKLKSRRGNLPATYGNLVHEPKDNESEKAEEKTLIFKKNSKFRRPSTSLSSDVKGFSSSEGCGMNEKKKSGLENVYGMVEVGKSGIESISANSNYLQNDKENLEKMPVEVGVGVSDTRFGTVQGTSVGMLVEVVNSTKSKNLEMQNLQNFMQESQKTPVKSNKDDILGGNGSSEHKVLEEKPSANLTRFNKSDMNSNMWWSKLPYVLAILMRRGLKHEGVGGLYTLRIPSGVQDLTEASYTVAFEDRGDAKNFCYLLESFFEDLGDFDVDVVPLSVKEQLDAVKSGTKKVIVVKKGQLKLYAGQPFEDVEKALHALVEENHSSSTTNVT</sequence>
<evidence type="ECO:0000313" key="1">
    <source>
        <dbReference type="EMBL" id="KAJ4722181.1"/>
    </source>
</evidence>
<protein>
    <submittedName>
        <fullName evidence="1">ABC subfamily C protein</fullName>
    </submittedName>
</protein>
<accession>A0ACC1YEH2</accession>
<reference evidence="1 2" key="1">
    <citation type="journal article" date="2023" name="Science">
        <title>Complex scaffold remodeling in plant triterpene biosynthesis.</title>
        <authorList>
            <person name="De La Pena R."/>
            <person name="Hodgson H."/>
            <person name="Liu J.C."/>
            <person name="Stephenson M.J."/>
            <person name="Martin A.C."/>
            <person name="Owen C."/>
            <person name="Harkess A."/>
            <person name="Leebens-Mack J."/>
            <person name="Jimenez L.E."/>
            <person name="Osbourn A."/>
            <person name="Sattely E.S."/>
        </authorList>
    </citation>
    <scope>NUCLEOTIDE SEQUENCE [LARGE SCALE GENOMIC DNA]</scope>
    <source>
        <strain evidence="2">cv. JPN11</strain>
        <tissue evidence="1">Leaf</tissue>
    </source>
</reference>
<name>A0ACC1YEH2_MELAZ</name>
<comment type="caution">
    <text evidence="1">The sequence shown here is derived from an EMBL/GenBank/DDBJ whole genome shotgun (WGS) entry which is preliminary data.</text>
</comment>
<gene>
    <name evidence="1" type="ORF">OWV82_005725</name>
</gene>
<proteinExistence type="predicted"/>
<organism evidence="1 2">
    <name type="scientific">Melia azedarach</name>
    <name type="common">Chinaberry tree</name>
    <dbReference type="NCBI Taxonomy" id="155640"/>
    <lineage>
        <taxon>Eukaryota</taxon>
        <taxon>Viridiplantae</taxon>
        <taxon>Streptophyta</taxon>
        <taxon>Embryophyta</taxon>
        <taxon>Tracheophyta</taxon>
        <taxon>Spermatophyta</taxon>
        <taxon>Magnoliopsida</taxon>
        <taxon>eudicotyledons</taxon>
        <taxon>Gunneridae</taxon>
        <taxon>Pentapetalae</taxon>
        <taxon>rosids</taxon>
        <taxon>malvids</taxon>
        <taxon>Sapindales</taxon>
        <taxon>Meliaceae</taxon>
        <taxon>Melia</taxon>
    </lineage>
</organism>
<evidence type="ECO:0000313" key="2">
    <source>
        <dbReference type="Proteomes" id="UP001164539"/>
    </source>
</evidence>
<keyword evidence="2" id="KW-1185">Reference proteome</keyword>
<dbReference type="Proteomes" id="UP001164539">
    <property type="component" value="Chromosome 3"/>
</dbReference>
<dbReference type="EMBL" id="CM051396">
    <property type="protein sequence ID" value="KAJ4722181.1"/>
    <property type="molecule type" value="Genomic_DNA"/>
</dbReference>